<evidence type="ECO:0000256" key="5">
    <source>
        <dbReference type="SAM" id="MobiDB-lite"/>
    </source>
</evidence>
<dbReference type="RefSeq" id="WP_096409414.1">
    <property type="nucleotide sequence ID" value="NZ_AP017372.2"/>
</dbReference>
<reference evidence="6" key="1">
    <citation type="submission" date="2016-02" db="EMBL/GenBank/DDBJ databases">
        <title>Halorhodospira halochloris DSM-1059 complete genome, version 2.</title>
        <authorList>
            <person name="Tsukatani Y."/>
        </authorList>
    </citation>
    <scope>NUCLEOTIDE SEQUENCE</scope>
    <source>
        <strain evidence="6">DSM 1059</strain>
    </source>
</reference>
<dbReference type="InterPro" id="IPR015813">
    <property type="entry name" value="Pyrv/PenolPyrv_kinase-like_dom"/>
</dbReference>
<evidence type="ECO:0000256" key="1">
    <source>
        <dbReference type="ARBA" id="ARBA00003670"/>
    </source>
</evidence>
<dbReference type="PRINTS" id="PR00150">
    <property type="entry name" value="PEPCARBXLASE"/>
</dbReference>
<dbReference type="KEGG" id="hhk:HH1059_13220"/>
<proteinExistence type="predicted"/>
<dbReference type="AlphaFoldDB" id="A0A110B5A7"/>
<keyword evidence="7" id="KW-1185">Reference proteome</keyword>
<comment type="catalytic activity">
    <reaction evidence="3">
        <text>oxaloacetate + phosphate = phosphoenolpyruvate + hydrogencarbonate</text>
        <dbReference type="Rhea" id="RHEA:28370"/>
        <dbReference type="ChEBI" id="CHEBI:16452"/>
        <dbReference type="ChEBI" id="CHEBI:17544"/>
        <dbReference type="ChEBI" id="CHEBI:43474"/>
        <dbReference type="ChEBI" id="CHEBI:58702"/>
        <dbReference type="EC" id="4.1.1.31"/>
    </reaction>
</comment>
<evidence type="ECO:0000256" key="3">
    <source>
        <dbReference type="ARBA" id="ARBA00048995"/>
    </source>
</evidence>
<evidence type="ECO:0000313" key="6">
    <source>
        <dbReference type="EMBL" id="BAU58031.1"/>
    </source>
</evidence>
<gene>
    <name evidence="6" type="primary">ppc_2</name>
    <name evidence="6" type="ORF">HH1059_13220</name>
</gene>
<feature type="active site" evidence="4">
    <location>
        <position position="158"/>
    </location>
</feature>
<dbReference type="OrthoDB" id="9768133at2"/>
<dbReference type="InterPro" id="IPR021135">
    <property type="entry name" value="PEP_COase"/>
</dbReference>
<dbReference type="PANTHER" id="PTHR30523:SF6">
    <property type="entry name" value="PHOSPHOENOLPYRUVATE CARBOXYLASE"/>
    <property type="match status" value="1"/>
</dbReference>
<feature type="region of interest" description="Disordered" evidence="5">
    <location>
        <begin position="330"/>
        <end position="350"/>
    </location>
</feature>
<dbReference type="PANTHER" id="PTHR30523">
    <property type="entry name" value="PHOSPHOENOLPYRUVATE CARBOXYLASE"/>
    <property type="match status" value="1"/>
</dbReference>
<dbReference type="GO" id="GO:0015977">
    <property type="term" value="P:carbon fixation"/>
    <property type="evidence" value="ECO:0007669"/>
    <property type="project" value="InterPro"/>
</dbReference>
<evidence type="ECO:0000313" key="7">
    <source>
        <dbReference type="Proteomes" id="UP000218890"/>
    </source>
</evidence>
<name>A0A110B5A7_HALHR</name>
<dbReference type="InterPro" id="IPR018129">
    <property type="entry name" value="PEP_COase_Lys_AS"/>
</dbReference>
<dbReference type="GO" id="GO:0008964">
    <property type="term" value="F:phosphoenolpyruvate carboxylase activity"/>
    <property type="evidence" value="ECO:0007669"/>
    <property type="project" value="UniProtKB-EC"/>
</dbReference>
<comment type="function">
    <text evidence="1">Forms oxaloacetate, a four-carbon dicarboxylic acid source for the tricarboxylic acid cycle.</text>
</comment>
<dbReference type="GO" id="GO:0005829">
    <property type="term" value="C:cytosol"/>
    <property type="evidence" value="ECO:0007669"/>
    <property type="project" value="TreeGrafter"/>
</dbReference>
<dbReference type="Gene3D" id="1.20.1440.90">
    <property type="entry name" value="Phosphoenolpyruvate/pyruvate domain"/>
    <property type="match status" value="1"/>
</dbReference>
<dbReference type="Pfam" id="PF00311">
    <property type="entry name" value="PEPcase"/>
    <property type="match status" value="1"/>
</dbReference>
<accession>A0A110B5A7</accession>
<dbReference type="PROSITE" id="PS00781">
    <property type="entry name" value="PEPCASE_1"/>
    <property type="match status" value="1"/>
</dbReference>
<organism evidence="6 7">
    <name type="scientific">Halorhodospira halochloris</name>
    <name type="common">Ectothiorhodospira halochloris</name>
    <dbReference type="NCBI Taxonomy" id="1052"/>
    <lineage>
        <taxon>Bacteria</taxon>
        <taxon>Pseudomonadati</taxon>
        <taxon>Pseudomonadota</taxon>
        <taxon>Gammaproteobacteria</taxon>
        <taxon>Chromatiales</taxon>
        <taxon>Ectothiorhodospiraceae</taxon>
        <taxon>Halorhodospira</taxon>
    </lineage>
</organism>
<evidence type="ECO:0000256" key="4">
    <source>
        <dbReference type="PROSITE-ProRule" id="PRU10111"/>
    </source>
</evidence>
<dbReference type="Proteomes" id="UP000218890">
    <property type="component" value="Chromosome"/>
</dbReference>
<evidence type="ECO:0000256" key="2">
    <source>
        <dbReference type="ARBA" id="ARBA00022419"/>
    </source>
</evidence>
<sequence length="908" mass="102174">MQPISARFSDISAVSDASFIPAQLRDEIAMLDGILYDVLKECEGDRVLIPLARLRQAAHELYLQSAEGADPDPILNELRELDPTTAHKVARALTLHCQLLNLAEDRQRVRSLRAQGRDGRIVEDAIESGIHEVIELEGSEAVEALIQRLRIHPVLTAHPTEARRRAVVDGLQRISQQLERLDAPEADDAFAVDVRRRLAEELTALWATAPFRQERPTPLDEVRRIMAVFDQTLFDLVPGVYREVERTLARRYTGATPPRTPAFLRYGSWVGGDRDGNPNVTAQVTRQAVEQQTEQVLERLERRTRNIARLFTASDRYIKPSEQLQSQLERDQQDFPEQAAALQRTSPDQPHRHKLVYAAERLRARRQSDPRGYTGAEQMIADLDCLQRSLDDAGVPRLAYGEIQDLRWQVATFRFHLAELELRQHSSIHAAAIEELAPGYSDDAHALDRLARDGWQTTPEPTTEQTQEVLDTLRTAAQVQATHGPRACHRYIISFTRSAADLVAVRALARLAVPAEQWPDFRLDVVPLFETRRDLEHAERVLDEILQLPGERAALAERGNHLEVMVGYSDSAKDVGVFAANAVLHDIQERLANWARDNDINLTIFHGRGGSLGRGGGPLNRAIRGQAAGSVSARLKVTEQGEMIFTRYRTVESGRWHLERTTNAVLAMSTHHAEEHAARLAGRYRDDLQRMSSASESAYLELVKAPGFAEFFARVTPYEEIGQLEIGSRPAHRSKARDLESLRAIPWVFSWSQSRINLAAWYGVGTGLAVIGEEQGGIAKLREMRREWPFFAQLLENVEMGLARADMILGSKALDMGEQPQLRDRILDEWQRTEKWVLIATGKDYLLERQPFAQASQELRRTDVDALSLLQLAALDQLRNASEQDRGPWTDLVKMTIAGLSSGLQNTG</sequence>
<protein>
    <recommendedName>
        <fullName evidence="2">Phosphoenolpyruvate carboxylase</fullName>
    </recommendedName>
</protein>
<dbReference type="GO" id="GO:0006099">
    <property type="term" value="P:tricarboxylic acid cycle"/>
    <property type="evidence" value="ECO:0007669"/>
    <property type="project" value="InterPro"/>
</dbReference>
<dbReference type="SUPFAM" id="SSF51621">
    <property type="entry name" value="Phosphoenolpyruvate/pyruvate domain"/>
    <property type="match status" value="1"/>
</dbReference>
<dbReference type="EMBL" id="AP017372">
    <property type="protein sequence ID" value="BAU58031.1"/>
    <property type="molecule type" value="Genomic_DNA"/>
</dbReference>